<dbReference type="EMBL" id="JAEUGD010000046">
    <property type="protein sequence ID" value="MBL6447608.1"/>
    <property type="molecule type" value="Genomic_DNA"/>
</dbReference>
<name>A0A937G014_9BACT</name>
<evidence type="ECO:0000313" key="2">
    <source>
        <dbReference type="Proteomes" id="UP000614216"/>
    </source>
</evidence>
<dbReference type="AlphaFoldDB" id="A0A937G014"/>
<accession>A0A937G014</accession>
<comment type="caution">
    <text evidence="1">The sequence shown here is derived from an EMBL/GenBank/DDBJ whole genome shotgun (WGS) entry which is preliminary data.</text>
</comment>
<gene>
    <name evidence="1" type="ORF">JMN32_14920</name>
</gene>
<proteinExistence type="predicted"/>
<dbReference type="RefSeq" id="WP_202857147.1">
    <property type="nucleotide sequence ID" value="NZ_JAEUGD010000046.1"/>
</dbReference>
<sequence length="755" mass="85380">MKNLVFLVRLILLSVVYLVYSPCFADDSYEISVDVDLTLEFLPIDLKRNLKENYTGGQLKLGQIEPSHLEPITITGDNSPIHDNAIPTSGIVFFQKTSEFHIRKYEIQILKSDGEVDHILTVRFKTKRPTVSSIKVLIDNREFENKIMFDYRSPLNAEMVISGHGFLVEPEISLQEFALKNVRIETDKRLTAKLEIPQERLSEVELGNRKIVIKDQFGDWNRIEVDVRIEGSSPEIIPPVNSIHYYTRTSTVPLRFTSFHTSPNAKIFTECIDGEPCYVETKPSGFDAIRKNGTLETTISIALPTNVNNSRFKVYIQNGDDKTSDKQIVNIEPSQNTATIQPRNSLYPLVQGQEGEIILTATRNDFESVDLTSYRLTMEGTPVSCEISPAGNPSSSKLVARVNVPERIAGASISFELRHGDRTWSGQIENIYPVPEWTNRQGYFQTNVEYVLKYDKASPNALIVNDQKGVEILDRDISDGIGKIKINSNFTEDDVIINTQIASQIADETKVDFQKWLSPDKYISFKETEVYSSKGLEYLILAKNKRMFQIDQNSNLVKHENPQVLTLKLKDIDGNDLKEKKLTFTESRKSEFVLNTFKGGDRFYLEVAGLDGQSKTYNGYLKRNFWESLSLDIGLSGVSYMLSDPNKDFDARHEQDTSLQKVDRFNILKGINVGLFYQFQFNSNMSMKRRLLGAGVYANFVEDNDGVDIKSSLGVGIMIAETLLIGVDFGDRKAITIGASANVIDFVKLLAKQEE</sequence>
<reference evidence="1" key="1">
    <citation type="submission" date="2021-01" db="EMBL/GenBank/DDBJ databases">
        <title>Fulvivirga kasyanovii gen. nov., sp nov., a novel member of the phylum Bacteroidetes isolated from seawater in a mussel farm.</title>
        <authorList>
            <person name="Zhao L.-H."/>
            <person name="Wang Z.-J."/>
        </authorList>
    </citation>
    <scope>NUCLEOTIDE SEQUENCE</scope>
    <source>
        <strain evidence="1">29W222</strain>
    </source>
</reference>
<organism evidence="1 2">
    <name type="scientific">Fulvivirga marina</name>
    <dbReference type="NCBI Taxonomy" id="2494733"/>
    <lineage>
        <taxon>Bacteria</taxon>
        <taxon>Pseudomonadati</taxon>
        <taxon>Bacteroidota</taxon>
        <taxon>Cytophagia</taxon>
        <taxon>Cytophagales</taxon>
        <taxon>Fulvivirgaceae</taxon>
        <taxon>Fulvivirga</taxon>
    </lineage>
</organism>
<protein>
    <submittedName>
        <fullName evidence="1">Uncharacterized protein</fullName>
    </submittedName>
</protein>
<dbReference type="Proteomes" id="UP000614216">
    <property type="component" value="Unassembled WGS sequence"/>
</dbReference>
<evidence type="ECO:0000313" key="1">
    <source>
        <dbReference type="EMBL" id="MBL6447608.1"/>
    </source>
</evidence>
<keyword evidence="2" id="KW-1185">Reference proteome</keyword>